<evidence type="ECO:0000313" key="8">
    <source>
        <dbReference type="Proteomes" id="UP000092971"/>
    </source>
</evidence>
<proteinExistence type="predicted"/>
<evidence type="ECO:0000313" key="5">
    <source>
        <dbReference type="EMBL" id="ANW98374.1"/>
    </source>
</evidence>
<dbReference type="InterPro" id="IPR036397">
    <property type="entry name" value="RNaseH_sf"/>
</dbReference>
<dbReference type="OrthoDB" id="9776104at2"/>
<dbReference type="EMBL" id="CP014672">
    <property type="protein sequence ID" value="ANW98080.1"/>
    <property type="molecule type" value="Genomic_DNA"/>
</dbReference>
<dbReference type="EMBL" id="CP014672">
    <property type="protein sequence ID" value="ANW98374.1"/>
    <property type="molecule type" value="Genomic_DNA"/>
</dbReference>
<organism evidence="7 8">
    <name type="scientific">Thermoclostridium stercorarium subsp. thermolacticum DSM 2910</name>
    <dbReference type="NCBI Taxonomy" id="1121336"/>
    <lineage>
        <taxon>Bacteria</taxon>
        <taxon>Bacillati</taxon>
        <taxon>Bacillota</taxon>
        <taxon>Clostridia</taxon>
        <taxon>Eubacteriales</taxon>
        <taxon>Oscillospiraceae</taxon>
        <taxon>Thermoclostridium</taxon>
    </lineage>
</organism>
<dbReference type="Gene3D" id="1.10.10.60">
    <property type="entry name" value="Homeodomain-like"/>
    <property type="match status" value="1"/>
</dbReference>
<dbReference type="NCBIfam" id="NF033563">
    <property type="entry name" value="transpos_IS30"/>
    <property type="match status" value="1"/>
</dbReference>
<dbReference type="GO" id="GO:0005829">
    <property type="term" value="C:cytosol"/>
    <property type="evidence" value="ECO:0007669"/>
    <property type="project" value="TreeGrafter"/>
</dbReference>
<evidence type="ECO:0000259" key="2">
    <source>
        <dbReference type="PROSITE" id="PS50994"/>
    </source>
</evidence>
<dbReference type="EMBL" id="CP014672">
    <property type="protein sequence ID" value="ANW98007.1"/>
    <property type="molecule type" value="Genomic_DNA"/>
</dbReference>
<dbReference type="Gene3D" id="3.30.420.10">
    <property type="entry name" value="Ribonuclease H-like superfamily/Ribonuclease H"/>
    <property type="match status" value="1"/>
</dbReference>
<dbReference type="GO" id="GO:0004803">
    <property type="term" value="F:transposase activity"/>
    <property type="evidence" value="ECO:0007669"/>
    <property type="project" value="TreeGrafter"/>
</dbReference>
<evidence type="ECO:0000313" key="4">
    <source>
        <dbReference type="EMBL" id="ANW98080.1"/>
    </source>
</evidence>
<feature type="domain" description="Integrase catalytic" evidence="2">
    <location>
        <begin position="178"/>
        <end position="344"/>
    </location>
</feature>
<keyword evidence="1" id="KW-0233">DNA recombination</keyword>
<evidence type="ECO:0000313" key="3">
    <source>
        <dbReference type="EMBL" id="ANW98007.1"/>
    </source>
</evidence>
<gene>
    <name evidence="3" type="ORF">CSTERTH_02590</name>
    <name evidence="4" type="ORF">CSTERTH_02980</name>
    <name evidence="5" type="ORF">CSTERTH_04620</name>
    <name evidence="6" type="ORF">CSTERTH_06735</name>
    <name evidence="7" type="ORF">CSTERTH_06905</name>
</gene>
<dbReference type="GO" id="GO:0006310">
    <property type="term" value="P:DNA recombination"/>
    <property type="evidence" value="ECO:0007669"/>
    <property type="project" value="UniProtKB-KW"/>
</dbReference>
<reference evidence="7 8" key="1">
    <citation type="submission" date="2016-02" db="EMBL/GenBank/DDBJ databases">
        <title>Comparison of Clostridium stercorarium subspecies using comparative genomics and transcriptomics.</title>
        <authorList>
            <person name="Schellenberg J."/>
            <person name="Thallinger G."/>
            <person name="Levin D.B."/>
            <person name="Zhang X."/>
            <person name="Alvare G."/>
            <person name="Fristensky B."/>
            <person name="Sparling R."/>
        </authorList>
    </citation>
    <scope>NUCLEOTIDE SEQUENCE [LARGE SCALE GENOMIC DNA]</scope>
    <source>
        <strain evidence="7 8">DSM 2910</strain>
    </source>
</reference>
<protein>
    <submittedName>
        <fullName evidence="7">Integrase</fullName>
    </submittedName>
</protein>
<dbReference type="InterPro" id="IPR001584">
    <property type="entry name" value="Integrase_cat-core"/>
</dbReference>
<dbReference type="SUPFAM" id="SSF53098">
    <property type="entry name" value="Ribonuclease H-like"/>
    <property type="match status" value="1"/>
</dbReference>
<accession>A0A1B1YDC7</accession>
<evidence type="ECO:0000256" key="1">
    <source>
        <dbReference type="ARBA" id="ARBA00023172"/>
    </source>
</evidence>
<sequence length="356" mass="41283">MAVQYKSTTTEHKFKHLSVYERGQIAALLKEGKSQRYIANKLGRSPSTISREIKRGTTMQMRTDLSTYKVYFPETGQAVYEKNRMNCGAKRKLAQVEDFLKFAEDKILREKWSPDAVVGLCRRDPKWQNSTIVCTKTLYNYIDLGLIKVRNIDLNLKLRLKSKIKRIRQNKRVVGKSIDQRPEEVQSRQTFGHWEIDTVTGKKSNDSVILTLTERKTRYELLFLLDAKDSNTVNEALSELKNCYGKDVSNVFRTITADNGSEFSRLSEMLQGLGIEAYFTHPYSSWERGTNERHNGLIRRFIPKGKAIKDFSEETIKRIQQWLNSLPRRILGYKTPEECFNEEIHNLVNKNISAIA</sequence>
<dbReference type="RefSeq" id="WP_003511744.1">
    <property type="nucleotide sequence ID" value="NZ_CP014672.1"/>
</dbReference>
<dbReference type="EMBL" id="CP014672">
    <property type="protein sequence ID" value="ANW98743.1"/>
    <property type="molecule type" value="Genomic_DNA"/>
</dbReference>
<dbReference type="InterPro" id="IPR012337">
    <property type="entry name" value="RNaseH-like_sf"/>
</dbReference>
<dbReference type="Proteomes" id="UP000092971">
    <property type="component" value="Chromosome"/>
</dbReference>
<dbReference type="AlphaFoldDB" id="A0A1B1YDC7"/>
<dbReference type="Pfam" id="PF13936">
    <property type="entry name" value="HTH_38"/>
    <property type="match status" value="1"/>
</dbReference>
<evidence type="ECO:0000313" key="6">
    <source>
        <dbReference type="EMBL" id="ANW98743.1"/>
    </source>
</evidence>
<dbReference type="InterPro" id="IPR051917">
    <property type="entry name" value="Transposase-Integrase"/>
</dbReference>
<dbReference type="InterPro" id="IPR053392">
    <property type="entry name" value="Transposase_IS30-like"/>
</dbReference>
<dbReference type="GO" id="GO:0015074">
    <property type="term" value="P:DNA integration"/>
    <property type="evidence" value="ECO:0007669"/>
    <property type="project" value="InterPro"/>
</dbReference>
<dbReference type="EMBL" id="CP014672">
    <property type="protein sequence ID" value="ANW98773.1"/>
    <property type="molecule type" value="Genomic_DNA"/>
</dbReference>
<name>A0A1B1YDC7_THEST</name>
<dbReference type="PANTHER" id="PTHR10948">
    <property type="entry name" value="TRANSPOSASE"/>
    <property type="match status" value="1"/>
</dbReference>
<dbReference type="PANTHER" id="PTHR10948:SF23">
    <property type="entry name" value="TRANSPOSASE INSI FOR INSERTION SEQUENCE ELEMENT IS30A-RELATED"/>
    <property type="match status" value="1"/>
</dbReference>
<dbReference type="InterPro" id="IPR025246">
    <property type="entry name" value="IS30-like_HTH"/>
</dbReference>
<dbReference type="GeneID" id="35806231"/>
<dbReference type="Pfam" id="PF00665">
    <property type="entry name" value="rve"/>
    <property type="match status" value="1"/>
</dbReference>
<dbReference type="GO" id="GO:0003676">
    <property type="term" value="F:nucleic acid binding"/>
    <property type="evidence" value="ECO:0007669"/>
    <property type="project" value="InterPro"/>
</dbReference>
<dbReference type="PROSITE" id="PS50994">
    <property type="entry name" value="INTEGRASE"/>
    <property type="match status" value="1"/>
</dbReference>
<evidence type="ECO:0000313" key="7">
    <source>
        <dbReference type="EMBL" id="ANW98773.1"/>
    </source>
</evidence>
<dbReference type="GO" id="GO:0032196">
    <property type="term" value="P:transposition"/>
    <property type="evidence" value="ECO:0007669"/>
    <property type="project" value="TreeGrafter"/>
</dbReference>